<evidence type="ECO:0000313" key="2">
    <source>
        <dbReference type="EMBL" id="OGZ29749.1"/>
    </source>
</evidence>
<keyword evidence="1" id="KW-0472">Membrane</keyword>
<feature type="transmembrane region" description="Helical" evidence="1">
    <location>
        <begin position="38"/>
        <end position="59"/>
    </location>
</feature>
<comment type="caution">
    <text evidence="2">The sequence shown here is derived from an EMBL/GenBank/DDBJ whole genome shotgun (WGS) entry which is preliminary data.</text>
</comment>
<gene>
    <name evidence="2" type="ORF">A2931_00405</name>
</gene>
<keyword evidence="1" id="KW-1133">Transmembrane helix</keyword>
<feature type="transmembrane region" description="Helical" evidence="1">
    <location>
        <begin position="65"/>
        <end position="84"/>
    </location>
</feature>
<evidence type="ECO:0000256" key="1">
    <source>
        <dbReference type="SAM" id="Phobius"/>
    </source>
</evidence>
<dbReference type="Proteomes" id="UP000177486">
    <property type="component" value="Unassembled WGS sequence"/>
</dbReference>
<organism evidence="2 3">
    <name type="scientific">Candidatus Niyogibacteria bacterium RIFCSPLOWO2_01_FULL_45_48</name>
    <dbReference type="NCBI Taxonomy" id="1801724"/>
    <lineage>
        <taxon>Bacteria</taxon>
        <taxon>Candidatus Niyogiibacteriota</taxon>
    </lineage>
</organism>
<keyword evidence="1" id="KW-0812">Transmembrane</keyword>
<name>A0A1G2EVB0_9BACT</name>
<evidence type="ECO:0000313" key="3">
    <source>
        <dbReference type="Proteomes" id="UP000177486"/>
    </source>
</evidence>
<dbReference type="AlphaFoldDB" id="A0A1G2EVB0"/>
<reference evidence="2 3" key="1">
    <citation type="journal article" date="2016" name="Nat. Commun.">
        <title>Thousands of microbial genomes shed light on interconnected biogeochemical processes in an aquifer system.</title>
        <authorList>
            <person name="Anantharaman K."/>
            <person name="Brown C.T."/>
            <person name="Hug L.A."/>
            <person name="Sharon I."/>
            <person name="Castelle C.J."/>
            <person name="Probst A.J."/>
            <person name="Thomas B.C."/>
            <person name="Singh A."/>
            <person name="Wilkins M.J."/>
            <person name="Karaoz U."/>
            <person name="Brodie E.L."/>
            <person name="Williams K.H."/>
            <person name="Hubbard S.S."/>
            <person name="Banfield J.F."/>
        </authorList>
    </citation>
    <scope>NUCLEOTIDE SEQUENCE [LARGE SCALE GENOMIC DNA]</scope>
</reference>
<sequence length="85" mass="9545">MLRKIFSLETRVWTAGVVNVLAWALQLETVIRTRNVSGLSVPMLILGIYIQLTFAQLGWKQKEWGQFWGMAIGAILTSAVLLLTL</sequence>
<dbReference type="Gene3D" id="1.20.1280.290">
    <property type="match status" value="1"/>
</dbReference>
<proteinExistence type="predicted"/>
<accession>A0A1G2EVB0</accession>
<protein>
    <submittedName>
        <fullName evidence="2">Uncharacterized protein</fullName>
    </submittedName>
</protein>
<dbReference type="EMBL" id="MHMQ01000032">
    <property type="protein sequence ID" value="OGZ29749.1"/>
    <property type="molecule type" value="Genomic_DNA"/>
</dbReference>